<protein>
    <recommendedName>
        <fullName evidence="6">RING-type domain-containing protein</fullName>
    </recommendedName>
</protein>
<dbReference type="Gene3D" id="2.30.130.40">
    <property type="entry name" value="LON domain-like"/>
    <property type="match status" value="1"/>
</dbReference>
<dbReference type="PANTHER" id="PTHR23327:SF42">
    <property type="entry name" value="LON PEPTIDASE N-TERMINAL DOMAIN AND RING FINGER PROTEIN C14F5.10C"/>
    <property type="match status" value="1"/>
</dbReference>
<organism evidence="7 8">
    <name type="scientific">Cylindrotheca closterium</name>
    <dbReference type="NCBI Taxonomy" id="2856"/>
    <lineage>
        <taxon>Eukaryota</taxon>
        <taxon>Sar</taxon>
        <taxon>Stramenopiles</taxon>
        <taxon>Ochrophyta</taxon>
        <taxon>Bacillariophyta</taxon>
        <taxon>Bacillariophyceae</taxon>
        <taxon>Bacillariophycidae</taxon>
        <taxon>Bacillariales</taxon>
        <taxon>Bacillariaceae</taxon>
        <taxon>Cylindrotheca</taxon>
    </lineage>
</organism>
<evidence type="ECO:0000313" key="7">
    <source>
        <dbReference type="EMBL" id="CAJ1934957.1"/>
    </source>
</evidence>
<dbReference type="EMBL" id="CAKOGP040000424">
    <property type="protein sequence ID" value="CAJ1934957.1"/>
    <property type="molecule type" value="Genomic_DNA"/>
</dbReference>
<keyword evidence="8" id="KW-1185">Reference proteome</keyword>
<dbReference type="Pfam" id="PF00097">
    <property type="entry name" value="zf-C3HC4"/>
    <property type="match status" value="1"/>
</dbReference>
<dbReference type="SUPFAM" id="SSF88697">
    <property type="entry name" value="PUA domain-like"/>
    <property type="match status" value="1"/>
</dbReference>
<evidence type="ECO:0000256" key="2">
    <source>
        <dbReference type="ARBA" id="ARBA00022771"/>
    </source>
</evidence>
<dbReference type="CDD" id="cd16514">
    <property type="entry name" value="RING-HC_LONFs_rpt2"/>
    <property type="match status" value="1"/>
</dbReference>
<accession>A0AAD2CII1</accession>
<gene>
    <name evidence="7" type="ORF">CYCCA115_LOCUS4294</name>
</gene>
<dbReference type="InterPro" id="IPR046336">
    <property type="entry name" value="Lon_prtase_N_sf"/>
</dbReference>
<feature type="domain" description="RING-type" evidence="6">
    <location>
        <begin position="68"/>
        <end position="107"/>
    </location>
</feature>
<evidence type="ECO:0000259" key="6">
    <source>
        <dbReference type="PROSITE" id="PS50089"/>
    </source>
</evidence>
<feature type="compositionally biased region" description="Polar residues" evidence="5">
    <location>
        <begin position="7"/>
        <end position="18"/>
    </location>
</feature>
<dbReference type="SUPFAM" id="SSF57850">
    <property type="entry name" value="RING/U-box"/>
    <property type="match status" value="1"/>
</dbReference>
<dbReference type="Pfam" id="PF02190">
    <property type="entry name" value="LON_substr_bdg"/>
    <property type="match status" value="1"/>
</dbReference>
<evidence type="ECO:0000256" key="3">
    <source>
        <dbReference type="ARBA" id="ARBA00022833"/>
    </source>
</evidence>
<dbReference type="InterPro" id="IPR001841">
    <property type="entry name" value="Znf_RING"/>
</dbReference>
<dbReference type="InterPro" id="IPR015947">
    <property type="entry name" value="PUA-like_sf"/>
</dbReference>
<feature type="region of interest" description="Disordered" evidence="5">
    <location>
        <begin position="1"/>
        <end position="57"/>
    </location>
</feature>
<dbReference type="Gene3D" id="3.30.40.10">
    <property type="entry name" value="Zinc/RING finger domain, C3HC4 (zinc finger)"/>
    <property type="match status" value="1"/>
</dbReference>
<sequence length="631" mass="69021">MEETGASYHQSPNDTSLSATATTTTATTTAAAQSSPLPSELNENNPPSPPSPPADTATTTFKIEDFECILCLRLLYEPTTLKCGHSFCRTCVEELYQQNHAKCPTCRQVLPIVHHYSSEKMSIIAPSFTLCKFLEVAFPLQYKERHNEIIEMYPCRAGAMDATFTNSMNATTTTTATTPLPLFYLDPMVPRQVMQLNIFEHRYLLLISRCLEGSRHFGMVGFMSRRMIAERRRRRLRQAAESTVVANNNNNHTIDPEDDDDDDDEALSMIYGVEVEIVESSPQPTGTMHIQVKAKRRFKIVGDTWRQDGYTMSNVQWLALPAAECTNTTTTTTTNTTATTTNPLLESLPVTQEDANETQDDDGGDNAVPAGEISTFNAALSESQTATVSQEPAALSENDSRDAQDAAAQDDNARAIQLAQALGPLVEEWKALVVAEGWQRYHGQLAQTINTIGPMPEANDIRGAIDRALWVTALINPLPGMGVAPEIRPEVLEAAAAATDNVVPLLLIVTHGMRKSIEYLTPNAVLVWMQYQLQKLYCLLLGRGTRRLGPPPPLPGTHQMVNALLRLLVVCLVLGFFWQRILAPKRAVLSSSTVSSSLSSSSSPAEEVLLSAAAAATASPNMDTETAPLEL</sequence>
<evidence type="ECO:0000313" key="8">
    <source>
        <dbReference type="Proteomes" id="UP001295423"/>
    </source>
</evidence>
<name>A0AAD2CII1_9STRA</name>
<keyword evidence="1" id="KW-0479">Metal-binding</keyword>
<evidence type="ECO:0000256" key="5">
    <source>
        <dbReference type="SAM" id="MobiDB-lite"/>
    </source>
</evidence>
<feature type="compositionally biased region" description="Polar residues" evidence="5">
    <location>
        <begin position="381"/>
        <end position="390"/>
    </location>
</feature>
<dbReference type="InterPro" id="IPR003111">
    <property type="entry name" value="Lon_prtase_N"/>
</dbReference>
<dbReference type="PROSITE" id="PS00518">
    <property type="entry name" value="ZF_RING_1"/>
    <property type="match status" value="1"/>
</dbReference>
<dbReference type="InterPro" id="IPR017907">
    <property type="entry name" value="Znf_RING_CS"/>
</dbReference>
<reference evidence="7" key="1">
    <citation type="submission" date="2023-08" db="EMBL/GenBank/DDBJ databases">
        <authorList>
            <person name="Audoor S."/>
            <person name="Bilcke G."/>
        </authorList>
    </citation>
    <scope>NUCLEOTIDE SEQUENCE</scope>
</reference>
<dbReference type="InterPro" id="IPR018957">
    <property type="entry name" value="Znf_C3HC4_RING-type"/>
</dbReference>
<dbReference type="SMART" id="SM00184">
    <property type="entry name" value="RING"/>
    <property type="match status" value="1"/>
</dbReference>
<feature type="region of interest" description="Disordered" evidence="5">
    <location>
        <begin position="329"/>
        <end position="349"/>
    </location>
</feature>
<dbReference type="PROSITE" id="PS50089">
    <property type="entry name" value="ZF_RING_2"/>
    <property type="match status" value="1"/>
</dbReference>
<comment type="caution">
    <text evidence="7">The sequence shown here is derived from an EMBL/GenBank/DDBJ whole genome shotgun (WGS) entry which is preliminary data.</text>
</comment>
<dbReference type="AlphaFoldDB" id="A0AAD2CII1"/>
<keyword evidence="2 4" id="KW-0863">Zinc-finger</keyword>
<dbReference type="GO" id="GO:0061630">
    <property type="term" value="F:ubiquitin protein ligase activity"/>
    <property type="evidence" value="ECO:0007669"/>
    <property type="project" value="TreeGrafter"/>
</dbReference>
<feature type="compositionally biased region" description="Low complexity" evidence="5">
    <location>
        <begin position="19"/>
        <end position="45"/>
    </location>
</feature>
<dbReference type="Proteomes" id="UP001295423">
    <property type="component" value="Unassembled WGS sequence"/>
</dbReference>
<evidence type="ECO:0000256" key="4">
    <source>
        <dbReference type="PROSITE-ProRule" id="PRU00175"/>
    </source>
</evidence>
<proteinExistence type="predicted"/>
<feature type="compositionally biased region" description="Low complexity" evidence="5">
    <location>
        <begin position="329"/>
        <end position="342"/>
    </location>
</feature>
<feature type="region of interest" description="Disordered" evidence="5">
    <location>
        <begin position="381"/>
        <end position="409"/>
    </location>
</feature>
<dbReference type="GO" id="GO:0008270">
    <property type="term" value="F:zinc ion binding"/>
    <property type="evidence" value="ECO:0007669"/>
    <property type="project" value="UniProtKB-KW"/>
</dbReference>
<dbReference type="PANTHER" id="PTHR23327">
    <property type="entry name" value="RING FINGER PROTEIN 127"/>
    <property type="match status" value="1"/>
</dbReference>
<keyword evidence="3" id="KW-0862">Zinc</keyword>
<dbReference type="InterPro" id="IPR013083">
    <property type="entry name" value="Znf_RING/FYVE/PHD"/>
</dbReference>
<evidence type="ECO:0000256" key="1">
    <source>
        <dbReference type="ARBA" id="ARBA00022723"/>
    </source>
</evidence>